<dbReference type="Proteomes" id="UP001165289">
    <property type="component" value="Unassembled WGS sequence"/>
</dbReference>
<dbReference type="Gene3D" id="3.30.420.10">
    <property type="entry name" value="Ribonuclease H-like superfamily/Ribonuclease H"/>
    <property type="match status" value="1"/>
</dbReference>
<evidence type="ECO:0000313" key="3">
    <source>
        <dbReference type="Proteomes" id="UP001165289"/>
    </source>
</evidence>
<dbReference type="GO" id="GO:0003676">
    <property type="term" value="F:nucleic acid binding"/>
    <property type="evidence" value="ECO:0007669"/>
    <property type="project" value="InterPro"/>
</dbReference>
<name>A0AAV7KBT8_9METZ</name>
<gene>
    <name evidence="2" type="ORF">LOD99_11019</name>
</gene>
<dbReference type="InterPro" id="IPR036397">
    <property type="entry name" value="RNaseH_sf"/>
</dbReference>
<dbReference type="PANTHER" id="PTHR46060:SF1">
    <property type="entry name" value="MARINER MOS1 TRANSPOSASE-LIKE PROTEIN"/>
    <property type="match status" value="1"/>
</dbReference>
<dbReference type="InterPro" id="IPR052709">
    <property type="entry name" value="Transposase-MT_Hybrid"/>
</dbReference>
<comment type="caution">
    <text evidence="2">The sequence shown here is derived from an EMBL/GenBank/DDBJ whole genome shotgun (WGS) entry which is preliminary data.</text>
</comment>
<dbReference type="PANTHER" id="PTHR46060">
    <property type="entry name" value="MARINER MOS1 TRANSPOSASE-LIKE PROTEIN"/>
    <property type="match status" value="1"/>
</dbReference>
<accession>A0AAV7KBT8</accession>
<organism evidence="2 3">
    <name type="scientific">Oopsacas minuta</name>
    <dbReference type="NCBI Taxonomy" id="111878"/>
    <lineage>
        <taxon>Eukaryota</taxon>
        <taxon>Metazoa</taxon>
        <taxon>Porifera</taxon>
        <taxon>Hexactinellida</taxon>
        <taxon>Hexasterophora</taxon>
        <taxon>Lyssacinosida</taxon>
        <taxon>Leucopsacidae</taxon>
        <taxon>Oopsacas</taxon>
    </lineage>
</organism>
<dbReference type="Pfam" id="PF17906">
    <property type="entry name" value="HTH_48"/>
    <property type="match status" value="1"/>
</dbReference>
<dbReference type="AlphaFoldDB" id="A0AAV7KBT8"/>
<proteinExistence type="predicted"/>
<evidence type="ECO:0000259" key="1">
    <source>
        <dbReference type="Pfam" id="PF17906"/>
    </source>
</evidence>
<dbReference type="InterPro" id="IPR041426">
    <property type="entry name" value="Mos1_HTH"/>
</dbReference>
<dbReference type="EMBL" id="JAKMXF010000086">
    <property type="protein sequence ID" value="KAI6658653.1"/>
    <property type="molecule type" value="Genomic_DNA"/>
</dbReference>
<protein>
    <submittedName>
        <fullName evidence="2">Transposase</fullName>
    </submittedName>
</protein>
<feature type="domain" description="Mos1 transposase HTH" evidence="1">
    <location>
        <begin position="9"/>
        <end position="53"/>
    </location>
</feature>
<sequence>MNFENLEHRVVIKLLCIKGLSATETFKEMKDVLKDNVPSQSMVAKWHTEFKRGRESITDDPRSERPTFSLHPETMQSISGMIENDHCISIRNIANRVDLSIGTIHSILHDHLGLKKYKAKWIPKTLSEDQMMARLETSKTMIDLYMSDPDDFHARLITGDELRHTTMTLALLARLRNGNYLPKNTAVTGTYYADLMTKLRESVKKNRRGMLKRIPLILHDNAPSHKSHIAQEAMKDCGFKQAEHPPYSPDFAPSDYYLFPIAKQALRGKTFDDDDALESGFEDWLDTKDKMFFIMV</sequence>
<evidence type="ECO:0000313" key="2">
    <source>
        <dbReference type="EMBL" id="KAI6658653.1"/>
    </source>
</evidence>
<reference evidence="2 3" key="1">
    <citation type="journal article" date="2023" name="BMC Biol.">
        <title>The compact genome of the sponge Oopsacas minuta (Hexactinellida) is lacking key metazoan core genes.</title>
        <authorList>
            <person name="Santini S."/>
            <person name="Schenkelaars Q."/>
            <person name="Jourda C."/>
            <person name="Duchesne M."/>
            <person name="Belahbib H."/>
            <person name="Rocher C."/>
            <person name="Selva M."/>
            <person name="Riesgo A."/>
            <person name="Vervoort M."/>
            <person name="Leys S.P."/>
            <person name="Kodjabachian L."/>
            <person name="Le Bivic A."/>
            <person name="Borchiellini C."/>
            <person name="Claverie J.M."/>
            <person name="Renard E."/>
        </authorList>
    </citation>
    <scope>NUCLEOTIDE SEQUENCE [LARGE SCALE GENOMIC DNA]</scope>
    <source>
        <strain evidence="2">SPO-2</strain>
    </source>
</reference>
<keyword evidence="3" id="KW-1185">Reference proteome</keyword>